<dbReference type="InterPro" id="IPR027417">
    <property type="entry name" value="P-loop_NTPase"/>
</dbReference>
<evidence type="ECO:0000256" key="7">
    <source>
        <dbReference type="ARBA" id="ARBA00032345"/>
    </source>
</evidence>
<gene>
    <name evidence="8 12" type="primary">der</name>
    <name evidence="12" type="ORF">BABL1_gene_689</name>
</gene>
<dbReference type="KEGG" id="dpb:BABL1_gene_689"/>
<comment type="subunit">
    <text evidence="8">Associates with the 50S ribosomal subunit.</text>
</comment>
<dbReference type="GO" id="GO:0043022">
    <property type="term" value="F:ribosome binding"/>
    <property type="evidence" value="ECO:0007669"/>
    <property type="project" value="TreeGrafter"/>
</dbReference>
<dbReference type="GO" id="GO:0005525">
    <property type="term" value="F:GTP binding"/>
    <property type="evidence" value="ECO:0007669"/>
    <property type="project" value="UniProtKB-UniRule"/>
</dbReference>
<reference evidence="12 13" key="1">
    <citation type="journal article" date="2015" name="Biol. Direct">
        <title>Babela massiliensis, a representative of a widespread bacterial phylum with unusual adaptations to parasitism in amoebae.</title>
        <authorList>
            <person name="Pagnier I."/>
            <person name="Yutin N."/>
            <person name="Croce O."/>
            <person name="Makarova K.S."/>
            <person name="Wolf Y.I."/>
            <person name="Benamar S."/>
            <person name="Raoult D."/>
            <person name="Koonin E.V."/>
            <person name="La Scola B."/>
        </authorList>
    </citation>
    <scope>NUCLEOTIDE SEQUENCE [LARGE SCALE GENOMIC DNA]</scope>
    <source>
        <strain evidence="13">BABL1</strain>
    </source>
</reference>
<organism evidence="12 13">
    <name type="scientific">Candidatus Babela massiliensis</name>
    <dbReference type="NCBI Taxonomy" id="673862"/>
    <lineage>
        <taxon>Bacteria</taxon>
        <taxon>Candidatus Babelota</taxon>
        <taxon>Candidatus Babeliae</taxon>
        <taxon>Candidatus Babeliales</taxon>
        <taxon>Candidatus Babeliaceae</taxon>
        <taxon>Candidatus Babela</taxon>
    </lineage>
</organism>
<evidence type="ECO:0000256" key="9">
    <source>
        <dbReference type="PROSITE-ProRule" id="PRU01049"/>
    </source>
</evidence>
<evidence type="ECO:0000256" key="1">
    <source>
        <dbReference type="ARBA" id="ARBA00008279"/>
    </source>
</evidence>
<evidence type="ECO:0000256" key="2">
    <source>
        <dbReference type="ARBA" id="ARBA00020953"/>
    </source>
</evidence>
<dbReference type="InterPro" id="IPR032859">
    <property type="entry name" value="KH_dom-like"/>
</dbReference>
<keyword evidence="5 8" id="KW-0547">Nucleotide-binding</keyword>
<dbReference type="Pfam" id="PF01926">
    <property type="entry name" value="MMR_HSR1"/>
    <property type="match status" value="2"/>
</dbReference>
<evidence type="ECO:0000256" key="10">
    <source>
        <dbReference type="RuleBase" id="RU004481"/>
    </source>
</evidence>
<dbReference type="Gene3D" id="3.30.300.20">
    <property type="match status" value="1"/>
</dbReference>
<comment type="similarity">
    <text evidence="1 8 9 10">Belongs to the TRAFAC class TrmE-Era-EngA-EngB-Septin-like GTPase superfamily. EngA (Der) GTPase family.</text>
</comment>
<dbReference type="NCBIfam" id="TIGR00231">
    <property type="entry name" value="small_GTP"/>
    <property type="match status" value="2"/>
</dbReference>
<dbReference type="InterPro" id="IPR015946">
    <property type="entry name" value="KH_dom-like_a/b"/>
</dbReference>
<dbReference type="OrthoDB" id="9805918at2"/>
<comment type="function">
    <text evidence="8 10">GTPase that plays an essential role in the late steps of ribosome biogenesis.</text>
</comment>
<dbReference type="CDD" id="cd01894">
    <property type="entry name" value="EngA1"/>
    <property type="match status" value="1"/>
</dbReference>
<feature type="binding site" evidence="8">
    <location>
        <begin position="122"/>
        <end position="125"/>
    </location>
    <ligand>
        <name>GTP</name>
        <dbReference type="ChEBI" id="CHEBI:37565"/>
        <label>1</label>
    </ligand>
</feature>
<dbReference type="RefSeq" id="WP_023791294.1">
    <property type="nucleotide sequence ID" value="NC_023003.1"/>
</dbReference>
<keyword evidence="4 10" id="KW-0677">Repeat</keyword>
<dbReference type="PATRIC" id="fig|673862.3.peg.216"/>
<evidence type="ECO:0000313" key="13">
    <source>
        <dbReference type="Proteomes" id="UP000018769"/>
    </source>
</evidence>
<dbReference type="PANTHER" id="PTHR43834:SF6">
    <property type="entry name" value="GTPASE DER"/>
    <property type="match status" value="1"/>
</dbReference>
<dbReference type="PROSITE" id="PS51712">
    <property type="entry name" value="G_ENGA"/>
    <property type="match status" value="1"/>
</dbReference>
<feature type="binding site" evidence="8">
    <location>
        <begin position="299"/>
        <end position="302"/>
    </location>
    <ligand>
        <name>GTP</name>
        <dbReference type="ChEBI" id="CHEBI:37565"/>
        <label>2</label>
    </ligand>
</feature>
<proteinExistence type="inferred from homology"/>
<feature type="binding site" evidence="8">
    <location>
        <begin position="56"/>
        <end position="60"/>
    </location>
    <ligand>
        <name>GTP</name>
        <dbReference type="ChEBI" id="CHEBI:37565"/>
        <label>1</label>
    </ligand>
</feature>
<feature type="binding site" evidence="8">
    <location>
        <begin position="232"/>
        <end position="236"/>
    </location>
    <ligand>
        <name>GTP</name>
        <dbReference type="ChEBI" id="CHEBI:37565"/>
        <label>2</label>
    </ligand>
</feature>
<dbReference type="NCBIfam" id="TIGR03594">
    <property type="entry name" value="GTPase_EngA"/>
    <property type="match status" value="1"/>
</dbReference>
<protein>
    <recommendedName>
        <fullName evidence="2 8">GTPase Der</fullName>
    </recommendedName>
    <alternativeName>
        <fullName evidence="7 8">GTP-binding protein EngA</fullName>
    </alternativeName>
</protein>
<name>V6DFK8_9BACT</name>
<feature type="binding site" evidence="8">
    <location>
        <begin position="9"/>
        <end position="16"/>
    </location>
    <ligand>
        <name>GTP</name>
        <dbReference type="ChEBI" id="CHEBI:37565"/>
        <label>1</label>
    </ligand>
</feature>
<dbReference type="HAMAP" id="MF_00195">
    <property type="entry name" value="GTPase_Der"/>
    <property type="match status" value="1"/>
</dbReference>
<dbReference type="InterPro" id="IPR016484">
    <property type="entry name" value="GTPase_Der"/>
</dbReference>
<evidence type="ECO:0000256" key="3">
    <source>
        <dbReference type="ARBA" id="ARBA00022517"/>
    </source>
</evidence>
<evidence type="ECO:0000256" key="8">
    <source>
        <dbReference type="HAMAP-Rule" id="MF_00195"/>
    </source>
</evidence>
<dbReference type="PRINTS" id="PR00326">
    <property type="entry name" value="GTP1OBG"/>
</dbReference>
<dbReference type="Proteomes" id="UP000018769">
    <property type="component" value="Chromosome I"/>
</dbReference>
<evidence type="ECO:0000256" key="5">
    <source>
        <dbReference type="ARBA" id="ARBA00022741"/>
    </source>
</evidence>
<evidence type="ECO:0000259" key="11">
    <source>
        <dbReference type="PROSITE" id="PS51712"/>
    </source>
</evidence>
<dbReference type="InterPro" id="IPR005225">
    <property type="entry name" value="Small_GTP-bd"/>
</dbReference>
<keyword evidence="3 8" id="KW-0690">Ribosome biogenesis</keyword>
<dbReference type="GO" id="GO:0042254">
    <property type="term" value="P:ribosome biogenesis"/>
    <property type="evidence" value="ECO:0007669"/>
    <property type="project" value="UniProtKB-KW"/>
</dbReference>
<dbReference type="Gene3D" id="3.40.50.300">
    <property type="entry name" value="P-loop containing nucleotide triphosphate hydrolases"/>
    <property type="match status" value="2"/>
</dbReference>
<dbReference type="PANTHER" id="PTHR43834">
    <property type="entry name" value="GTPASE DER"/>
    <property type="match status" value="1"/>
</dbReference>
<evidence type="ECO:0000313" key="12">
    <source>
        <dbReference type="EMBL" id="CDK30329.1"/>
    </source>
</evidence>
<dbReference type="InterPro" id="IPR006073">
    <property type="entry name" value="GTP-bd"/>
</dbReference>
<dbReference type="Pfam" id="PF14714">
    <property type="entry name" value="KH_dom-like"/>
    <property type="match status" value="1"/>
</dbReference>
<dbReference type="PIRSF" id="PIRSF006485">
    <property type="entry name" value="GTP-binding_EngA"/>
    <property type="match status" value="1"/>
</dbReference>
<feature type="binding site" evidence="8">
    <location>
        <begin position="185"/>
        <end position="192"/>
    </location>
    <ligand>
        <name>GTP</name>
        <dbReference type="ChEBI" id="CHEBI:37565"/>
        <label>2</label>
    </ligand>
</feature>
<keyword evidence="13" id="KW-1185">Reference proteome</keyword>
<evidence type="ECO:0000256" key="4">
    <source>
        <dbReference type="ARBA" id="ARBA00022737"/>
    </source>
</evidence>
<dbReference type="HOGENOM" id="CLU_016077_6_2_7"/>
<dbReference type="EMBL" id="HG793133">
    <property type="protein sequence ID" value="CDK30329.1"/>
    <property type="molecule type" value="Genomic_DNA"/>
</dbReference>
<dbReference type="AlphaFoldDB" id="V6DFK8"/>
<sequence length="442" mass="50417">MSNTVIIVGRTNVGKSTLFNRLSEKVRSIALEYEGVTRDFLKDQVEWKGKNFDLIDSGGLELRKTEDQFQKLITEKVLSIINKGDVIIFLVDGKTGPLIEDIEISKLLHRLESKKPIILAINKSDTKEAQENFYEFYQLGFDNMIAVSAEHGKGVNDLLDKVVQLIPDNKTKEAVEPAFKVSFIGKPNVGKSSLMNLLLKQERTLVSDIPGTTREAIAENIMFYQEAIELTDTPGIRRKRVVKDEIETLMVKSSFQALKNSDIIVLLIDGASSSLVDQELKLAFYAFEKQYKSLILVINKSDLLTEQNKTDLQNCFKYYNHLIKKIPVLEISCKTGKNVGKLLPLIKKTWDNYSQRFSDNALTRLFIDSGIKKPLYHKKQLLKIYKVRQVRTAPVTIELVVNTVEWFKEAQLGYFENIMRTTYDLLGAPIKFLVKKEPRAID</sequence>
<feature type="domain" description="EngA-type G" evidence="11">
    <location>
        <begin position="3"/>
        <end position="170"/>
    </location>
</feature>
<dbReference type="SUPFAM" id="SSF52540">
    <property type="entry name" value="P-loop containing nucleoside triphosphate hydrolases"/>
    <property type="match status" value="2"/>
</dbReference>
<evidence type="ECO:0000256" key="6">
    <source>
        <dbReference type="ARBA" id="ARBA00023134"/>
    </source>
</evidence>
<dbReference type="eggNOG" id="COG1160">
    <property type="taxonomic scope" value="Bacteria"/>
</dbReference>
<dbReference type="InterPro" id="IPR031166">
    <property type="entry name" value="G_ENGA"/>
</dbReference>
<accession>V6DFK8</accession>
<keyword evidence="6 8" id="KW-0342">GTP-binding</keyword>
<dbReference type="STRING" id="673862.BABL1_gene_689"/>